<feature type="transmembrane region" description="Helical" evidence="8">
    <location>
        <begin position="349"/>
        <end position="368"/>
    </location>
</feature>
<feature type="domain" description="Major facilitator superfamily (MFS) profile" evidence="9">
    <location>
        <begin position="57"/>
        <end position="509"/>
    </location>
</feature>
<feature type="transmembrane region" description="Helical" evidence="8">
    <location>
        <begin position="124"/>
        <end position="145"/>
    </location>
</feature>
<keyword evidence="3" id="KW-1003">Cell membrane</keyword>
<keyword evidence="4 8" id="KW-0812">Transmembrane</keyword>
<feature type="transmembrane region" description="Helical" evidence="8">
    <location>
        <begin position="184"/>
        <end position="206"/>
    </location>
</feature>
<evidence type="ECO:0000313" key="10">
    <source>
        <dbReference type="EMBL" id="KAF6807700.1"/>
    </source>
</evidence>
<feature type="transmembrane region" description="Helical" evidence="8">
    <location>
        <begin position="212"/>
        <end position="232"/>
    </location>
</feature>
<dbReference type="InterPro" id="IPR011701">
    <property type="entry name" value="MFS"/>
</dbReference>
<feature type="transmembrane region" description="Helical" evidence="8">
    <location>
        <begin position="305"/>
        <end position="329"/>
    </location>
</feature>
<dbReference type="AlphaFoldDB" id="A0A8H6J6Z7"/>
<dbReference type="SUPFAM" id="SSF103473">
    <property type="entry name" value="MFS general substrate transporter"/>
    <property type="match status" value="1"/>
</dbReference>
<accession>A0A8H6J6Z7</accession>
<keyword evidence="5 8" id="KW-1133">Transmembrane helix</keyword>
<evidence type="ECO:0000256" key="8">
    <source>
        <dbReference type="SAM" id="Phobius"/>
    </source>
</evidence>
<evidence type="ECO:0000259" key="9">
    <source>
        <dbReference type="PROSITE" id="PS50850"/>
    </source>
</evidence>
<feature type="transmembrane region" description="Helical" evidence="8">
    <location>
        <begin position="414"/>
        <end position="434"/>
    </location>
</feature>
<dbReference type="InterPro" id="IPR036259">
    <property type="entry name" value="MFS_trans_sf"/>
</dbReference>
<keyword evidence="6 8" id="KW-0472">Membrane</keyword>
<dbReference type="Pfam" id="PF07690">
    <property type="entry name" value="MFS_1"/>
    <property type="match status" value="1"/>
</dbReference>
<evidence type="ECO:0000256" key="7">
    <source>
        <dbReference type="ARBA" id="ARBA00023180"/>
    </source>
</evidence>
<comment type="caution">
    <text evidence="10">The sequence shown here is derived from an EMBL/GenBank/DDBJ whole genome shotgun (WGS) entry which is preliminary data.</text>
</comment>
<dbReference type="InterPro" id="IPR020846">
    <property type="entry name" value="MFS_dom"/>
</dbReference>
<feature type="transmembrane region" description="Helical" evidence="8">
    <location>
        <begin position="93"/>
        <end position="117"/>
    </location>
</feature>
<dbReference type="Proteomes" id="UP000639643">
    <property type="component" value="Unassembled WGS sequence"/>
</dbReference>
<comment type="subcellular location">
    <subcellularLocation>
        <location evidence="1">Cell membrane</location>
        <topology evidence="1">Multi-pass membrane protein</topology>
    </subcellularLocation>
</comment>
<dbReference type="PROSITE" id="PS50850">
    <property type="entry name" value="MFS"/>
    <property type="match status" value="1"/>
</dbReference>
<dbReference type="Gene3D" id="1.20.1250.20">
    <property type="entry name" value="MFS general substrate transporter like domains"/>
    <property type="match status" value="1"/>
</dbReference>
<sequence length="517" mass="56809">MDDHTKNVEIMVSPPIGSLRRVSSELDEKQHHGDNIVDWNGSEDAANPRNWSPRMKMVHVMLVSAFTFYSNIAAVIFAPGAQYLVKEFNITDSLVASLTVSVYVLGYCVGPFLIAPLSEIYGRLIVYHVCNLVYEAFIIGCALSTNASMFLAFRFLCGCAGAAPMAVGGGTIADLYVSAERGKAMALFSMGPLLGPVIGPVVGGFLTQYSGWRWTFWLIFIMVWHTIPEQLLRVISNKKLSQAGIISLVSVVFMRETFEPVLLKRKAAALRKTTGNDRLRARTDDENVTQWQLLGRAVARPTKMLLFSPIILLISLYCALMFGLTYLLYTTFPAVFQDKYGWGPSLAGLAYLGLAIGMIISVGVIGAVSDKQLRKAKDAGEPVRPEIRLLLSVWMSPVVCVGFFWYGWGAQADTHWIVPVLGTFVIGFGSFMILMPSQIYLVDAFGAEASASALAANTFMRSLFGAFLPLAGPPLYKGLGLGWGNSLLAFISLAFVPVPFLFFKYGERLRARFPVDY</sequence>
<feature type="transmembrane region" description="Helical" evidence="8">
    <location>
        <begin position="58"/>
        <end position="81"/>
    </location>
</feature>
<dbReference type="PANTHER" id="PTHR23502:SF135">
    <property type="entry name" value="MAJOR FACILITATOR SUPERFAMILY (MFS) PROFILE DOMAIN-CONTAINING PROTEIN-RELATED"/>
    <property type="match status" value="1"/>
</dbReference>
<feature type="transmembrane region" description="Helical" evidence="8">
    <location>
        <begin position="389"/>
        <end position="408"/>
    </location>
</feature>
<dbReference type="FunFam" id="1.20.1250.20:FF:000011">
    <property type="entry name" value="MFS multidrug transporter, putative"/>
    <property type="match status" value="1"/>
</dbReference>
<protein>
    <submittedName>
        <fullName evidence="10">Fluconazole resistance protein 1</fullName>
    </submittedName>
</protein>
<organism evidence="10 11">
    <name type="scientific">Colletotrichum musicola</name>
    <dbReference type="NCBI Taxonomy" id="2175873"/>
    <lineage>
        <taxon>Eukaryota</taxon>
        <taxon>Fungi</taxon>
        <taxon>Dikarya</taxon>
        <taxon>Ascomycota</taxon>
        <taxon>Pezizomycotina</taxon>
        <taxon>Sordariomycetes</taxon>
        <taxon>Hypocreomycetidae</taxon>
        <taxon>Glomerellales</taxon>
        <taxon>Glomerellaceae</taxon>
        <taxon>Colletotrichum</taxon>
        <taxon>Colletotrichum orchidearum species complex</taxon>
    </lineage>
</organism>
<evidence type="ECO:0000256" key="3">
    <source>
        <dbReference type="ARBA" id="ARBA00022475"/>
    </source>
</evidence>
<feature type="transmembrane region" description="Helical" evidence="8">
    <location>
        <begin position="441"/>
        <end position="460"/>
    </location>
</feature>
<comment type="similarity">
    <text evidence="2">Belongs to the major facilitator superfamily.</text>
</comment>
<proteinExistence type="inferred from homology"/>
<evidence type="ECO:0000256" key="5">
    <source>
        <dbReference type="ARBA" id="ARBA00022989"/>
    </source>
</evidence>
<evidence type="ECO:0000256" key="1">
    <source>
        <dbReference type="ARBA" id="ARBA00004651"/>
    </source>
</evidence>
<evidence type="ECO:0000256" key="4">
    <source>
        <dbReference type="ARBA" id="ARBA00022692"/>
    </source>
</evidence>
<evidence type="ECO:0000256" key="2">
    <source>
        <dbReference type="ARBA" id="ARBA00008335"/>
    </source>
</evidence>
<feature type="transmembrane region" description="Helical" evidence="8">
    <location>
        <begin position="151"/>
        <end position="177"/>
    </location>
</feature>
<dbReference type="GO" id="GO:0005886">
    <property type="term" value="C:plasma membrane"/>
    <property type="evidence" value="ECO:0007669"/>
    <property type="project" value="UniProtKB-SubCell"/>
</dbReference>
<evidence type="ECO:0000313" key="11">
    <source>
        <dbReference type="Proteomes" id="UP000639643"/>
    </source>
</evidence>
<evidence type="ECO:0000256" key="6">
    <source>
        <dbReference type="ARBA" id="ARBA00023136"/>
    </source>
</evidence>
<name>A0A8H6J6Z7_9PEZI</name>
<dbReference type="OrthoDB" id="5296287at2759"/>
<dbReference type="PANTHER" id="PTHR23502">
    <property type="entry name" value="MAJOR FACILITATOR SUPERFAMILY"/>
    <property type="match status" value="1"/>
</dbReference>
<gene>
    <name evidence="10" type="ORF">CMUS01_14058</name>
</gene>
<dbReference type="GO" id="GO:0022857">
    <property type="term" value="F:transmembrane transporter activity"/>
    <property type="evidence" value="ECO:0007669"/>
    <property type="project" value="InterPro"/>
</dbReference>
<dbReference type="EMBL" id="WIGM01000964">
    <property type="protein sequence ID" value="KAF6807700.1"/>
    <property type="molecule type" value="Genomic_DNA"/>
</dbReference>
<keyword evidence="7" id="KW-0325">Glycoprotein</keyword>
<reference evidence="10" key="1">
    <citation type="journal article" date="2020" name="Phytopathology">
        <title>Genome Sequence Resources of Colletotrichum truncatum, C. plurivorum, C. musicola, and C. sojae: Four Species Pathogenic to Soybean (Glycine max).</title>
        <authorList>
            <person name="Rogerio F."/>
            <person name="Boufleur T.R."/>
            <person name="Ciampi-Guillardi M."/>
            <person name="Sukno S.A."/>
            <person name="Thon M.R."/>
            <person name="Massola Junior N.S."/>
            <person name="Baroncelli R."/>
        </authorList>
    </citation>
    <scope>NUCLEOTIDE SEQUENCE</scope>
    <source>
        <strain evidence="10">LFN0074</strain>
    </source>
</reference>
<dbReference type="CDD" id="cd17323">
    <property type="entry name" value="MFS_Tpo1_MDR_like"/>
    <property type="match status" value="1"/>
</dbReference>
<feature type="transmembrane region" description="Helical" evidence="8">
    <location>
        <begin position="480"/>
        <end position="503"/>
    </location>
</feature>
<keyword evidence="11" id="KW-1185">Reference proteome</keyword>